<evidence type="ECO:0000313" key="1">
    <source>
        <dbReference type="EMBL" id="MCY1141936.1"/>
    </source>
</evidence>
<dbReference type="Proteomes" id="UP001151002">
    <property type="component" value="Unassembled WGS sequence"/>
</dbReference>
<protein>
    <submittedName>
        <fullName evidence="1">Uncharacterized protein</fullName>
    </submittedName>
</protein>
<dbReference type="EMBL" id="JAPNTZ010000010">
    <property type="protein sequence ID" value="MCY1141936.1"/>
    <property type="molecule type" value="Genomic_DNA"/>
</dbReference>
<organism evidence="1 2">
    <name type="scientific">Paractinoplanes pyxinae</name>
    <dbReference type="NCBI Taxonomy" id="2997416"/>
    <lineage>
        <taxon>Bacteria</taxon>
        <taxon>Bacillati</taxon>
        <taxon>Actinomycetota</taxon>
        <taxon>Actinomycetes</taxon>
        <taxon>Micromonosporales</taxon>
        <taxon>Micromonosporaceae</taxon>
        <taxon>Paractinoplanes</taxon>
    </lineage>
</organism>
<proteinExistence type="predicted"/>
<dbReference type="RefSeq" id="WP_267566326.1">
    <property type="nucleotide sequence ID" value="NZ_JAPNTZ010000010.1"/>
</dbReference>
<reference evidence="1" key="1">
    <citation type="submission" date="2022-11" db="EMBL/GenBank/DDBJ databases">
        <authorList>
            <person name="Somphong A."/>
            <person name="Phongsopitanun W."/>
        </authorList>
    </citation>
    <scope>NUCLEOTIDE SEQUENCE</scope>
    <source>
        <strain evidence="1">Pm04-4</strain>
    </source>
</reference>
<keyword evidence="2" id="KW-1185">Reference proteome</keyword>
<gene>
    <name evidence="1" type="ORF">OWR29_28415</name>
</gene>
<evidence type="ECO:0000313" key="2">
    <source>
        <dbReference type="Proteomes" id="UP001151002"/>
    </source>
</evidence>
<accession>A0ABT4B601</accession>
<name>A0ABT4B601_9ACTN</name>
<comment type="caution">
    <text evidence="1">The sequence shown here is derived from an EMBL/GenBank/DDBJ whole genome shotgun (WGS) entry which is preliminary data.</text>
</comment>
<sequence>MPSREDTSMTTVIHQPRVAFDAARAFVLAAGSPHSESFATRVLSRLGSEMYGHFADTRQRLLTALVETGGDRYASDVEAGKWRVRLEDLLRTHPELTGAVIELTSEGFEA</sequence>